<reference evidence="2 3" key="1">
    <citation type="journal article" date="2009" name="Appl. Environ. Microbiol.">
        <title>Three genomes from the phylum Acidobacteria provide insight into the lifestyles of these microorganisms in soils.</title>
        <authorList>
            <person name="Ward N.L."/>
            <person name="Challacombe J.F."/>
            <person name="Janssen P.H."/>
            <person name="Henrissat B."/>
            <person name="Coutinho P.M."/>
            <person name="Wu M."/>
            <person name="Xie G."/>
            <person name="Haft D.H."/>
            <person name="Sait M."/>
            <person name="Badger J."/>
            <person name="Barabote R.D."/>
            <person name="Bradley B."/>
            <person name="Brettin T.S."/>
            <person name="Brinkac L.M."/>
            <person name="Bruce D."/>
            <person name="Creasy T."/>
            <person name="Daugherty S.C."/>
            <person name="Davidsen T.M."/>
            <person name="DeBoy R.T."/>
            <person name="Detter J.C."/>
            <person name="Dodson R.J."/>
            <person name="Durkin A.S."/>
            <person name="Ganapathy A."/>
            <person name="Gwinn-Giglio M."/>
            <person name="Han C.S."/>
            <person name="Khouri H."/>
            <person name="Kiss H."/>
            <person name="Kothari S.P."/>
            <person name="Madupu R."/>
            <person name="Nelson K.E."/>
            <person name="Nelson W.C."/>
            <person name="Paulsen I."/>
            <person name="Penn K."/>
            <person name="Ren Q."/>
            <person name="Rosovitz M.J."/>
            <person name="Selengut J.D."/>
            <person name="Shrivastava S."/>
            <person name="Sullivan S.A."/>
            <person name="Tapia R."/>
            <person name="Thompson L.S."/>
            <person name="Watkins K.L."/>
            <person name="Yang Q."/>
            <person name="Yu C."/>
            <person name="Zafar N."/>
            <person name="Zhou L."/>
            <person name="Kuske C.R."/>
        </authorList>
    </citation>
    <scope>NUCLEOTIDE SEQUENCE [LARGE SCALE GENOMIC DNA]</scope>
    <source>
        <strain evidence="2 3">Ellin345</strain>
    </source>
</reference>
<dbReference type="STRING" id="204669.Acid345_0739"/>
<gene>
    <name evidence="2" type="ordered locus">Acid345_0739</name>
</gene>
<keyword evidence="3" id="KW-1185">Reference proteome</keyword>
<keyword evidence="1" id="KW-1133">Transmembrane helix</keyword>
<feature type="transmembrane region" description="Helical" evidence="1">
    <location>
        <begin position="174"/>
        <end position="201"/>
    </location>
</feature>
<sequence length="498" mass="55949">MDAFQEIAALRKLRALQLLALVALFGVIGGVALKTKYCVLDPDIFWHIKVGDWILEHKAVPHTGIFSQTAAQRPWTAYSWGYEILLSRSYAWFGLVGLGSFGVFLTFLVAAALFWAVYRLSGRFWTAWLLTGIGVYAFLFSLMPRPVFFSMAIFTILLCWLLEAQRDGNIRRLYWLPLMFAIWANLHIQFTYGLALLGLFITVQGLQSLAQRLMPGLMERYFAPSTLPLGKLIAIFAGCIAASCIGPYSYHLFLVLREYSKAKFTYGMIIELLPLNFETPSHYFELLLAAAAFVAVGSQKKIDPFKLAFLIIGTVIAFRTTRDAWFICIPAVAFIAECTAASEREPRLKLAETAGVLVGSLFVLFLVARNTDFNQRGLDEAVSGWYPVNAANFLRNNPMPGPLYNSFDWGGFLIWYLPQYPVSVDGRNDLYGDELDALLYGSESGDPNYVNDPYLNAAGVVLLRKEVPLAKLLTVDKRFRVIYQDQLSAIFVRRDAGQ</sequence>
<dbReference type="Proteomes" id="UP000002432">
    <property type="component" value="Chromosome"/>
</dbReference>
<feature type="transmembrane region" description="Helical" evidence="1">
    <location>
        <begin position="124"/>
        <end position="140"/>
    </location>
</feature>
<dbReference type="HOGENOM" id="CLU_033063_0_0_0"/>
<evidence type="ECO:0000256" key="1">
    <source>
        <dbReference type="SAM" id="Phobius"/>
    </source>
</evidence>
<proteinExistence type="predicted"/>
<feature type="transmembrane region" description="Helical" evidence="1">
    <location>
        <begin position="146"/>
        <end position="162"/>
    </location>
</feature>
<name>Q1ITQ6_KORVE</name>
<accession>Q1ITQ6</accession>
<dbReference type="EnsemblBacteria" id="ABF39744">
    <property type="protein sequence ID" value="ABF39744"/>
    <property type="gene ID" value="Acid345_0739"/>
</dbReference>
<keyword evidence="1" id="KW-0812">Transmembrane</keyword>
<feature type="transmembrane region" description="Helical" evidence="1">
    <location>
        <begin position="307"/>
        <end position="336"/>
    </location>
</feature>
<feature type="transmembrane region" description="Helical" evidence="1">
    <location>
        <begin position="90"/>
        <end position="117"/>
    </location>
</feature>
<dbReference type="KEGG" id="aba:Acid345_0739"/>
<feature type="transmembrane region" description="Helical" evidence="1">
    <location>
        <begin position="15"/>
        <end position="33"/>
    </location>
</feature>
<dbReference type="EMBL" id="CP000360">
    <property type="protein sequence ID" value="ABF39744.1"/>
    <property type="molecule type" value="Genomic_DNA"/>
</dbReference>
<keyword evidence="1" id="KW-0472">Membrane</keyword>
<dbReference type="OrthoDB" id="9786218at2"/>
<feature type="transmembrane region" description="Helical" evidence="1">
    <location>
        <begin position="232"/>
        <end position="256"/>
    </location>
</feature>
<evidence type="ECO:0000313" key="3">
    <source>
        <dbReference type="Proteomes" id="UP000002432"/>
    </source>
</evidence>
<feature type="transmembrane region" description="Helical" evidence="1">
    <location>
        <begin position="348"/>
        <end position="368"/>
    </location>
</feature>
<organism evidence="2 3">
    <name type="scientific">Koribacter versatilis (strain Ellin345)</name>
    <dbReference type="NCBI Taxonomy" id="204669"/>
    <lineage>
        <taxon>Bacteria</taxon>
        <taxon>Pseudomonadati</taxon>
        <taxon>Acidobacteriota</taxon>
        <taxon>Terriglobia</taxon>
        <taxon>Terriglobales</taxon>
        <taxon>Candidatus Korobacteraceae</taxon>
        <taxon>Candidatus Korobacter</taxon>
    </lineage>
</organism>
<dbReference type="AlphaFoldDB" id="Q1ITQ6"/>
<protein>
    <recommendedName>
        <fullName evidence="4">Glycosyltransferase RgtA/B/C/D-like domain-containing protein</fullName>
    </recommendedName>
</protein>
<dbReference type="RefSeq" id="WP_011521546.1">
    <property type="nucleotide sequence ID" value="NC_008009.1"/>
</dbReference>
<evidence type="ECO:0000313" key="2">
    <source>
        <dbReference type="EMBL" id="ABF39744.1"/>
    </source>
</evidence>
<evidence type="ECO:0008006" key="4">
    <source>
        <dbReference type="Google" id="ProtNLM"/>
    </source>
</evidence>
<dbReference type="eggNOG" id="COG1287">
    <property type="taxonomic scope" value="Bacteria"/>
</dbReference>